<gene>
    <name evidence="10" type="ORF">H9Q13_17135</name>
</gene>
<evidence type="ECO:0000256" key="1">
    <source>
        <dbReference type="ARBA" id="ARBA00004651"/>
    </source>
</evidence>
<organism evidence="10 11">
    <name type="scientific">Pontibacter aquaedesilientis</name>
    <dbReference type="NCBI Taxonomy" id="2766980"/>
    <lineage>
        <taxon>Bacteria</taxon>
        <taxon>Pseudomonadati</taxon>
        <taxon>Bacteroidota</taxon>
        <taxon>Cytophagia</taxon>
        <taxon>Cytophagales</taxon>
        <taxon>Hymenobacteraceae</taxon>
        <taxon>Pontibacter</taxon>
    </lineage>
</organism>
<dbReference type="Proteomes" id="UP000625551">
    <property type="component" value="Unassembled WGS sequence"/>
</dbReference>
<evidence type="ECO:0000256" key="4">
    <source>
        <dbReference type="ARBA" id="ARBA00022989"/>
    </source>
</evidence>
<dbReference type="InterPro" id="IPR052053">
    <property type="entry name" value="IM_YidH-like"/>
</dbReference>
<dbReference type="Pfam" id="PF02656">
    <property type="entry name" value="DUF202"/>
    <property type="match status" value="1"/>
</dbReference>
<dbReference type="PANTHER" id="PTHR34187">
    <property type="entry name" value="FGR18P"/>
    <property type="match status" value="1"/>
</dbReference>
<dbReference type="EMBL" id="JACXAJ010000012">
    <property type="protein sequence ID" value="MBD1398897.1"/>
    <property type="molecule type" value="Genomic_DNA"/>
</dbReference>
<comment type="caution">
    <text evidence="10">The sequence shown here is derived from an EMBL/GenBank/DDBJ whole genome shotgun (WGS) entry which is preliminary data.</text>
</comment>
<dbReference type="PANTHER" id="PTHR34187:SF2">
    <property type="entry name" value="DUF202 DOMAIN-CONTAINING PROTEIN"/>
    <property type="match status" value="1"/>
</dbReference>
<proteinExistence type="predicted"/>
<evidence type="ECO:0000256" key="5">
    <source>
        <dbReference type="ARBA" id="ARBA00023136"/>
    </source>
</evidence>
<feature type="transmembrane region" description="Helical" evidence="8">
    <location>
        <begin position="43"/>
        <end position="61"/>
    </location>
</feature>
<evidence type="ECO:0000256" key="6">
    <source>
        <dbReference type="SAM" id="Coils"/>
    </source>
</evidence>
<evidence type="ECO:0000256" key="3">
    <source>
        <dbReference type="ARBA" id="ARBA00022692"/>
    </source>
</evidence>
<evidence type="ECO:0000256" key="2">
    <source>
        <dbReference type="ARBA" id="ARBA00022475"/>
    </source>
</evidence>
<keyword evidence="4 8" id="KW-1133">Transmembrane helix</keyword>
<evidence type="ECO:0000259" key="9">
    <source>
        <dbReference type="Pfam" id="PF02656"/>
    </source>
</evidence>
<keyword evidence="3 8" id="KW-0812">Transmembrane</keyword>
<dbReference type="RefSeq" id="WP_191185027.1">
    <property type="nucleotide sequence ID" value="NZ_JACXAJ010000012.1"/>
</dbReference>
<feature type="transmembrane region" description="Helical" evidence="8">
    <location>
        <begin position="67"/>
        <end position="93"/>
    </location>
</feature>
<accession>A0ABR7XKS7</accession>
<evidence type="ECO:0000256" key="8">
    <source>
        <dbReference type="SAM" id="Phobius"/>
    </source>
</evidence>
<feature type="region of interest" description="Disordered" evidence="7">
    <location>
        <begin position="103"/>
        <end position="127"/>
    </location>
</feature>
<keyword evidence="6" id="KW-0175">Coiled coil</keyword>
<evidence type="ECO:0000313" key="10">
    <source>
        <dbReference type="EMBL" id="MBD1398897.1"/>
    </source>
</evidence>
<reference evidence="10 11" key="1">
    <citation type="submission" date="2020-09" db="EMBL/GenBank/DDBJ databases">
        <title>Genome sequencing and assembly of Pontibacter sp.</title>
        <authorList>
            <person name="Chhetri G."/>
        </authorList>
    </citation>
    <scope>NUCLEOTIDE SEQUENCE [LARGE SCALE GENOMIC DNA]</scope>
    <source>
        <strain evidence="10 11">JH31</strain>
    </source>
</reference>
<keyword evidence="5 8" id="KW-0472">Membrane</keyword>
<protein>
    <submittedName>
        <fullName evidence="10">DUF202 domain-containing protein</fullName>
    </submittedName>
</protein>
<name>A0ABR7XKS7_9BACT</name>
<evidence type="ECO:0000313" key="11">
    <source>
        <dbReference type="Proteomes" id="UP000625551"/>
    </source>
</evidence>
<keyword evidence="2" id="KW-1003">Cell membrane</keyword>
<evidence type="ECO:0000256" key="7">
    <source>
        <dbReference type="SAM" id="MobiDB-lite"/>
    </source>
</evidence>
<sequence length="127" mass="14762">MSEQEQEEIRKLKKKIKKQEKKNSEIRDLTAIQRTIFANERTLMAYLRTAIALIAGGFAAIKFSERTYMQLLGLFLMALGLLLAIYSFARYLVKQKNIKSQRKCNSHTSQHYDTVHEKETSNYGNID</sequence>
<comment type="subcellular location">
    <subcellularLocation>
        <location evidence="1">Cell membrane</location>
        <topology evidence="1">Multi-pass membrane protein</topology>
    </subcellularLocation>
</comment>
<feature type="coiled-coil region" evidence="6">
    <location>
        <begin position="2"/>
        <end position="29"/>
    </location>
</feature>
<feature type="domain" description="DUF202" evidence="9">
    <location>
        <begin position="34"/>
        <end position="96"/>
    </location>
</feature>
<dbReference type="InterPro" id="IPR003807">
    <property type="entry name" value="DUF202"/>
</dbReference>
<keyword evidence="11" id="KW-1185">Reference proteome</keyword>